<name>A0A0F9ASV1_9ZZZZ</name>
<organism evidence="1">
    <name type="scientific">marine sediment metagenome</name>
    <dbReference type="NCBI Taxonomy" id="412755"/>
    <lineage>
        <taxon>unclassified sequences</taxon>
        <taxon>metagenomes</taxon>
        <taxon>ecological metagenomes</taxon>
    </lineage>
</organism>
<reference evidence="1" key="1">
    <citation type="journal article" date="2015" name="Nature">
        <title>Complex archaea that bridge the gap between prokaryotes and eukaryotes.</title>
        <authorList>
            <person name="Spang A."/>
            <person name="Saw J.H."/>
            <person name="Jorgensen S.L."/>
            <person name="Zaremba-Niedzwiedzka K."/>
            <person name="Martijn J."/>
            <person name="Lind A.E."/>
            <person name="van Eijk R."/>
            <person name="Schleper C."/>
            <person name="Guy L."/>
            <person name="Ettema T.J."/>
        </authorList>
    </citation>
    <scope>NUCLEOTIDE SEQUENCE</scope>
</reference>
<evidence type="ECO:0000313" key="1">
    <source>
        <dbReference type="EMBL" id="KKK75266.1"/>
    </source>
</evidence>
<dbReference type="EMBL" id="LAZR01055947">
    <property type="protein sequence ID" value="KKK75266.1"/>
    <property type="molecule type" value="Genomic_DNA"/>
</dbReference>
<protein>
    <submittedName>
        <fullName evidence="1">Uncharacterized protein</fullName>
    </submittedName>
</protein>
<feature type="non-terminal residue" evidence="1">
    <location>
        <position position="1"/>
    </location>
</feature>
<proteinExistence type="predicted"/>
<comment type="caution">
    <text evidence="1">The sequence shown here is derived from an EMBL/GenBank/DDBJ whole genome shotgun (WGS) entry which is preliminary data.</text>
</comment>
<gene>
    <name evidence="1" type="ORF">LCGC14_2875460</name>
</gene>
<sequence length="61" mass="6946">IRTSLDGRHQATLGTEALDVRGITLEDTRITYEPPPQNKEQGKFRGMMTFSIWYAQSVPVH</sequence>
<accession>A0A0F9ASV1</accession>
<dbReference type="AlphaFoldDB" id="A0A0F9ASV1"/>